<dbReference type="STRING" id="679901.Mzhil_1997"/>
<proteinExistence type="predicted"/>
<dbReference type="HOGENOM" id="CLU_070251_0_0_2"/>
<dbReference type="GeneID" id="10823642"/>
<gene>
    <name evidence="1" type="ordered locus">Mzhil_1997</name>
</gene>
<evidence type="ECO:0000313" key="1">
    <source>
        <dbReference type="EMBL" id="AEH61830.1"/>
    </source>
</evidence>
<dbReference type="Pfam" id="PF02616">
    <property type="entry name" value="SMC_ScpA"/>
    <property type="match status" value="2"/>
</dbReference>
<dbReference type="PANTHER" id="PTHR33969">
    <property type="entry name" value="SEGREGATION AND CONDENSATION PROTEIN A"/>
    <property type="match status" value="1"/>
</dbReference>
<dbReference type="Gene3D" id="6.10.250.2410">
    <property type="match status" value="1"/>
</dbReference>
<accession>F7XMF5</accession>
<name>F7XMF5_METZD</name>
<protein>
    <submittedName>
        <fullName evidence="1">Chromosome segregation and condensation protein ScpA</fullName>
    </submittedName>
</protein>
<reference evidence="1 2" key="1">
    <citation type="submission" date="2010-07" db="EMBL/GenBank/DDBJ databases">
        <title>The complete genome of Methanosalsum zhilinae DSM 4017.</title>
        <authorList>
            <consortium name="US DOE Joint Genome Institute (JGI-PGF)"/>
            <person name="Lucas S."/>
            <person name="Copeland A."/>
            <person name="Lapidus A."/>
            <person name="Glavina del Rio T."/>
            <person name="Dalin E."/>
            <person name="Tice H."/>
            <person name="Bruce D."/>
            <person name="Goodwin L."/>
            <person name="Pitluck S."/>
            <person name="Kyrpides N."/>
            <person name="Mavromatis K."/>
            <person name="Ovchinnikova G."/>
            <person name="Daligault H."/>
            <person name="Detter J.C."/>
            <person name="Han C."/>
            <person name="Tapia R."/>
            <person name="Larimer F."/>
            <person name="Land M."/>
            <person name="Hauser L."/>
            <person name="Markowitz V."/>
            <person name="Cheng J.-F."/>
            <person name="Hugenholtz P."/>
            <person name="Woyke T."/>
            <person name="Wu D."/>
            <person name="Spring S."/>
            <person name="Schueler E."/>
            <person name="Brambilla E."/>
            <person name="Klenk H.-P."/>
            <person name="Eisen J.A."/>
        </authorList>
    </citation>
    <scope>NUCLEOTIDE SEQUENCE [LARGE SCALE GENOMIC DNA]</scope>
    <source>
        <strain evidence="2">DSM 4017 / NBRC 107636 / OCM 62 / WeN5</strain>
    </source>
</reference>
<sequence length="281" mass="32396">MNTAREMEIEDISDSLGQGSLNLIPTLDPDFIESLQKLGVDESKLELSGDVAGEPVEILVNLAKNEEINPWDIDIVEVTDKFLRRIEEMKITDLRISGRTLLYASILLRMKSNALVEDVEEEDEEEDGFLDEELGFYDIEEYPVPNLPIRRSSKRPVTLEELITELQKAERVETRRRDRIKHRKGSENRAVTTDEVLEIAHEENITVLTESLYGILEGMFEENEYVSFSHLLEAGYGEEISDQIMAYISLLFLATEKKIRLHQRELFDELYISRNDAAIMQ</sequence>
<dbReference type="RefSeq" id="WP_013899265.1">
    <property type="nucleotide sequence ID" value="NC_015676.1"/>
</dbReference>
<dbReference type="AlphaFoldDB" id="F7XMF5"/>
<evidence type="ECO:0000313" key="2">
    <source>
        <dbReference type="Proteomes" id="UP000006622"/>
    </source>
</evidence>
<dbReference type="InterPro" id="IPR003768">
    <property type="entry name" value="ScpA"/>
</dbReference>
<dbReference type="Gene3D" id="1.10.10.580">
    <property type="entry name" value="Structural maintenance of chromosome 1. Chain E"/>
    <property type="match status" value="1"/>
</dbReference>
<dbReference type="InterPro" id="IPR023093">
    <property type="entry name" value="ScpA-like_C"/>
</dbReference>
<dbReference type="EMBL" id="CP002101">
    <property type="protein sequence ID" value="AEH61830.1"/>
    <property type="molecule type" value="Genomic_DNA"/>
</dbReference>
<dbReference type="PANTHER" id="PTHR33969:SF2">
    <property type="entry name" value="SEGREGATION AND CONDENSATION PROTEIN A"/>
    <property type="match status" value="1"/>
</dbReference>
<dbReference type="KEGG" id="mzh:Mzhil_1997"/>
<keyword evidence="2" id="KW-1185">Reference proteome</keyword>
<dbReference type="Proteomes" id="UP000006622">
    <property type="component" value="Chromosome"/>
</dbReference>
<organism evidence="1 2">
    <name type="scientific">Methanosalsum zhilinae (strain DSM 4017 / NBRC 107636 / OCM 62 / WeN5)</name>
    <name type="common">Methanohalophilus zhilinae</name>
    <dbReference type="NCBI Taxonomy" id="679901"/>
    <lineage>
        <taxon>Archaea</taxon>
        <taxon>Methanobacteriati</taxon>
        <taxon>Methanobacteriota</taxon>
        <taxon>Stenosarchaea group</taxon>
        <taxon>Methanomicrobia</taxon>
        <taxon>Methanosarcinales</taxon>
        <taxon>Methanosarcinaceae</taxon>
        <taxon>Methanosalsum</taxon>
    </lineage>
</organism>